<name>D7AAB7_ANCN5</name>
<reference evidence="6 7" key="1">
    <citation type="journal article" date="2012" name="Stand. Genomic Sci.">
        <title>Complete genome sequence of the facultatively chemolithoautotrophic and methylotrophic alpha Proteobacterium Starkeya novella type strain (ATCC 8093(T)).</title>
        <authorList>
            <person name="Kappler U."/>
            <person name="Davenport K."/>
            <person name="Beatson S."/>
            <person name="Lucas S."/>
            <person name="Lapidus A."/>
            <person name="Copeland A."/>
            <person name="Berry K.W."/>
            <person name="Glavina Del Rio T."/>
            <person name="Hammon N."/>
            <person name="Dalin E."/>
            <person name="Tice H."/>
            <person name="Pitluck S."/>
            <person name="Richardson P."/>
            <person name="Bruce D."/>
            <person name="Goodwin L.A."/>
            <person name="Han C."/>
            <person name="Tapia R."/>
            <person name="Detter J.C."/>
            <person name="Chang Y.J."/>
            <person name="Jeffries C.D."/>
            <person name="Land M."/>
            <person name="Hauser L."/>
            <person name="Kyrpides N.C."/>
            <person name="Goker M."/>
            <person name="Ivanova N."/>
            <person name="Klenk H.P."/>
            <person name="Woyke T."/>
        </authorList>
    </citation>
    <scope>NUCLEOTIDE SEQUENCE [LARGE SCALE GENOMIC DNA]</scope>
    <source>
        <strain evidence="7">ATCC 8093 / DSM 506 / JCM 20403 / CCM 1077 / IAM 12100 / NBRC 12443 / NCIMB 10456</strain>
    </source>
</reference>
<evidence type="ECO:0000256" key="2">
    <source>
        <dbReference type="ARBA" id="ARBA00023136"/>
    </source>
</evidence>
<accession>D7AAB7</accession>
<dbReference type="PANTHER" id="PTHR30329">
    <property type="entry name" value="STATOR ELEMENT OF FLAGELLAR MOTOR COMPLEX"/>
    <property type="match status" value="1"/>
</dbReference>
<keyword evidence="3" id="KW-0998">Cell outer membrane</keyword>
<evidence type="ECO:0000256" key="1">
    <source>
        <dbReference type="ARBA" id="ARBA00004442"/>
    </source>
</evidence>
<proteinExistence type="predicted"/>
<evidence type="ECO:0000259" key="5">
    <source>
        <dbReference type="PROSITE" id="PS51123"/>
    </source>
</evidence>
<evidence type="ECO:0000313" key="6">
    <source>
        <dbReference type="EMBL" id="ADH88920.1"/>
    </source>
</evidence>
<gene>
    <name evidence="6" type="ordered locus">Snov_1615</name>
</gene>
<keyword evidence="2 4" id="KW-0472">Membrane</keyword>
<dbReference type="InterPro" id="IPR006664">
    <property type="entry name" value="OMP_bac"/>
</dbReference>
<protein>
    <submittedName>
        <fullName evidence="6">OmpA/MotB domain protein</fullName>
    </submittedName>
</protein>
<dbReference type="PANTHER" id="PTHR30329:SF21">
    <property type="entry name" value="LIPOPROTEIN YIAD-RELATED"/>
    <property type="match status" value="1"/>
</dbReference>
<evidence type="ECO:0000313" key="7">
    <source>
        <dbReference type="Proteomes" id="UP000006633"/>
    </source>
</evidence>
<organism evidence="6 7">
    <name type="scientific">Ancylobacter novellus (strain ATCC 8093 / DSM 506 / JCM 20403 / CCM 1077 / IAM 12100 / NBRC 12443 / NCIMB 10456)</name>
    <name type="common">Starkeya novella</name>
    <dbReference type="NCBI Taxonomy" id="639283"/>
    <lineage>
        <taxon>Bacteria</taxon>
        <taxon>Pseudomonadati</taxon>
        <taxon>Pseudomonadota</taxon>
        <taxon>Alphaproteobacteria</taxon>
        <taxon>Hyphomicrobiales</taxon>
        <taxon>Xanthobacteraceae</taxon>
        <taxon>Ancylobacter</taxon>
    </lineage>
</organism>
<evidence type="ECO:0000256" key="3">
    <source>
        <dbReference type="ARBA" id="ARBA00023237"/>
    </source>
</evidence>
<dbReference type="PRINTS" id="PR01021">
    <property type="entry name" value="OMPADOMAIN"/>
</dbReference>
<dbReference type="InterPro" id="IPR032608">
    <property type="entry name" value="DUF4892"/>
</dbReference>
<dbReference type="KEGG" id="sno:Snov_1615"/>
<dbReference type="HOGENOM" id="CLU_055761_0_0_5"/>
<sequence>MGGCGMQRICLVALVFVLAIGGGLAPSLGQSADVRGSSDYPSIGRYDGSRITSYETKRYEELRLPSKAVGRGEKDKPSAWQTEVAGELTSIRYEGPEGRSILEVMRNYEGALKANGFEIRFFCQQKDCAPAGNISAFWTAAKGAVGMPTTWDTSVYLLAERDSTEGKLTVGMLGVESKATGTRPLVPHVAVTIVKGKAMDTGQIKVIEASEMERALAKDGRIAIYGIYFDFDKADIKPESEAQIAQLASLLKSNPQLGVLIVGHTDGHGAFDYNLSLSQRRAQAVANRLTSQHGIAANRTTPAGAGMIAPVASNRTEEGRAKNRRVEIVELVGRPQ</sequence>
<dbReference type="InterPro" id="IPR050330">
    <property type="entry name" value="Bact_OuterMem_StrucFunc"/>
</dbReference>
<dbReference type="CDD" id="cd07185">
    <property type="entry name" value="OmpA_C-like"/>
    <property type="match status" value="1"/>
</dbReference>
<comment type="subcellular location">
    <subcellularLocation>
        <location evidence="1">Cell outer membrane</location>
    </subcellularLocation>
</comment>
<dbReference type="Gene3D" id="3.30.1330.60">
    <property type="entry name" value="OmpA-like domain"/>
    <property type="match status" value="1"/>
</dbReference>
<dbReference type="GO" id="GO:0009279">
    <property type="term" value="C:cell outer membrane"/>
    <property type="evidence" value="ECO:0007669"/>
    <property type="project" value="UniProtKB-SubCell"/>
</dbReference>
<dbReference type="Proteomes" id="UP000006633">
    <property type="component" value="Chromosome"/>
</dbReference>
<dbReference type="STRING" id="639283.Snov_1615"/>
<dbReference type="eggNOG" id="COG2885">
    <property type="taxonomic scope" value="Bacteria"/>
</dbReference>
<evidence type="ECO:0000256" key="4">
    <source>
        <dbReference type="PROSITE-ProRule" id="PRU00473"/>
    </source>
</evidence>
<dbReference type="EMBL" id="CP002026">
    <property type="protein sequence ID" value="ADH88920.1"/>
    <property type="molecule type" value="Genomic_DNA"/>
</dbReference>
<dbReference type="Pfam" id="PF00691">
    <property type="entry name" value="OmpA"/>
    <property type="match status" value="1"/>
</dbReference>
<keyword evidence="7" id="KW-1185">Reference proteome</keyword>
<dbReference type="Pfam" id="PF16234">
    <property type="entry name" value="DUF4892"/>
    <property type="match status" value="1"/>
</dbReference>
<feature type="domain" description="OmpA-like" evidence="5">
    <location>
        <begin position="216"/>
        <end position="334"/>
    </location>
</feature>
<dbReference type="PROSITE" id="PS51123">
    <property type="entry name" value="OMPA_2"/>
    <property type="match status" value="1"/>
</dbReference>
<dbReference type="SUPFAM" id="SSF103088">
    <property type="entry name" value="OmpA-like"/>
    <property type="match status" value="1"/>
</dbReference>
<dbReference type="InterPro" id="IPR036737">
    <property type="entry name" value="OmpA-like_sf"/>
</dbReference>
<dbReference type="AlphaFoldDB" id="D7AAB7"/>
<dbReference type="InterPro" id="IPR006665">
    <property type="entry name" value="OmpA-like"/>
</dbReference>